<dbReference type="PROSITE" id="PS50887">
    <property type="entry name" value="GGDEF"/>
    <property type="match status" value="1"/>
</dbReference>
<dbReference type="Gene3D" id="3.30.70.270">
    <property type="match status" value="1"/>
</dbReference>
<dbReference type="PANTHER" id="PTHR45138:SF9">
    <property type="entry name" value="DIGUANYLATE CYCLASE DGCM-RELATED"/>
    <property type="match status" value="1"/>
</dbReference>
<feature type="transmembrane region" description="Helical" evidence="5">
    <location>
        <begin position="359"/>
        <end position="380"/>
    </location>
</feature>
<keyword evidence="8" id="KW-1185">Reference proteome</keyword>
<evidence type="ECO:0000313" key="8">
    <source>
        <dbReference type="Proteomes" id="UP000001982"/>
    </source>
</evidence>
<keyword evidence="5" id="KW-0812">Transmembrane</keyword>
<dbReference type="CDD" id="cd01949">
    <property type="entry name" value="GGDEF"/>
    <property type="match status" value="1"/>
</dbReference>
<dbReference type="InterPro" id="IPR043128">
    <property type="entry name" value="Rev_trsase/Diguanyl_cyclase"/>
</dbReference>
<feature type="transmembrane region" description="Helical" evidence="5">
    <location>
        <begin position="320"/>
        <end position="339"/>
    </location>
</feature>
<sequence length="641" mass="72354">MSLNSGRRVSSRTLKLLPLLSLLLLLNVVMVGMSYAAEHRPTPLRITATSITKIDLADWLYINTATQAEQLSQVRQSTADQWRKYKPTDLRYIGAKNIWVSFSLYNPNDNLSRIIALDNPLLDSVELYHLIDNRVQKVTHMGDSLPFYQRPLLSNIFLYPIELEPNELHTFYLKVNTKGSINLPLVLWSANDLTQESEAQGLTHGLQIGILVAIGLFSLFIALASGSFSYSYYSVYVMALTLLVASVHGVAFRYLWPQFPSIQQYVIPFTIPIILAFSLLFTEKVLQLKYHSLPMLRCCRVLVSYSFVLCLLVPLIPYDILLYLLVLSVFLISLILLAFSAIQAIRGQKNARLYTLGRFGLLIGTILSGLIYLGLINLNIMPQTPVMIGLTFEVVVMASVLAMRYSDERKAKQKIQQETLEQAERIRETREEALRAEAEANAKLEQMVQERTLELEITLRELNDVNQKLLEQTTLDSLTGVKNRNAFDKRLVAEGRISRRQQTPMAILMLDIDKFKSINDEFGHLGGDHCIQSIAKVLTEQLKRPTDLVSRFGGEEFAIILPNTDLDGAMIVAETVRASIDELQLVWDEKPMKISASLGVSAAVIESDEHPIELLELADKALYQAKRNGRNRIEQAIIENA</sequence>
<organism evidence="7 8">
    <name type="scientific">Shewanella denitrificans (strain OS217 / ATCC BAA-1090 / DSM 15013)</name>
    <dbReference type="NCBI Taxonomy" id="318161"/>
    <lineage>
        <taxon>Bacteria</taxon>
        <taxon>Pseudomonadati</taxon>
        <taxon>Pseudomonadota</taxon>
        <taxon>Gammaproteobacteria</taxon>
        <taxon>Alteromonadales</taxon>
        <taxon>Shewanellaceae</taxon>
        <taxon>Shewanella</taxon>
    </lineage>
</organism>
<evidence type="ECO:0000259" key="6">
    <source>
        <dbReference type="PROSITE" id="PS50887"/>
    </source>
</evidence>
<dbReference type="FunFam" id="3.30.70.270:FF:000001">
    <property type="entry name" value="Diguanylate cyclase domain protein"/>
    <property type="match status" value="1"/>
</dbReference>
<dbReference type="GO" id="GO:0052621">
    <property type="term" value="F:diguanylate cyclase activity"/>
    <property type="evidence" value="ECO:0007669"/>
    <property type="project" value="UniProtKB-EC"/>
</dbReference>
<dbReference type="EMBL" id="CP000302">
    <property type="protein sequence ID" value="ABE53745.1"/>
    <property type="molecule type" value="Genomic_DNA"/>
</dbReference>
<dbReference type="GO" id="GO:0043709">
    <property type="term" value="P:cell adhesion involved in single-species biofilm formation"/>
    <property type="evidence" value="ECO:0007669"/>
    <property type="project" value="TreeGrafter"/>
</dbReference>
<protein>
    <recommendedName>
        <fullName evidence="2">diguanylate cyclase</fullName>
        <ecNumber evidence="2">2.7.7.65</ecNumber>
    </recommendedName>
</protein>
<dbReference type="InterPro" id="IPR029787">
    <property type="entry name" value="Nucleotide_cyclase"/>
</dbReference>
<accession>Q12S31</accession>
<dbReference type="InterPro" id="IPR011623">
    <property type="entry name" value="7TMR_DISM_rcpt_extracell_dom1"/>
</dbReference>
<evidence type="ECO:0000313" key="7">
    <source>
        <dbReference type="EMBL" id="ABE53745.1"/>
    </source>
</evidence>
<feature type="transmembrane region" description="Helical" evidence="5">
    <location>
        <begin position="386"/>
        <end position="405"/>
    </location>
</feature>
<dbReference type="OrthoDB" id="5289013at2"/>
<dbReference type="GO" id="GO:1902201">
    <property type="term" value="P:negative regulation of bacterial-type flagellum-dependent cell motility"/>
    <property type="evidence" value="ECO:0007669"/>
    <property type="project" value="TreeGrafter"/>
</dbReference>
<feature type="transmembrane region" description="Helical" evidence="5">
    <location>
        <begin position="262"/>
        <end position="282"/>
    </location>
</feature>
<reference evidence="7 8" key="1">
    <citation type="submission" date="2006-03" db="EMBL/GenBank/DDBJ databases">
        <title>Complete sequence of Shewanella denitrificans OS217.</title>
        <authorList>
            <consortium name="US DOE Joint Genome Institute"/>
            <person name="Copeland A."/>
            <person name="Lucas S."/>
            <person name="Lapidus A."/>
            <person name="Barry K."/>
            <person name="Detter J.C."/>
            <person name="Glavina del Rio T."/>
            <person name="Hammon N."/>
            <person name="Israni S."/>
            <person name="Dalin E."/>
            <person name="Tice H."/>
            <person name="Pitluck S."/>
            <person name="Brettin T."/>
            <person name="Bruce D."/>
            <person name="Han C."/>
            <person name="Tapia R."/>
            <person name="Gilna P."/>
            <person name="Kiss H."/>
            <person name="Schmutz J."/>
            <person name="Larimer F."/>
            <person name="Land M."/>
            <person name="Hauser L."/>
            <person name="Kyrpides N."/>
            <person name="Lykidis A."/>
            <person name="Richardson P."/>
        </authorList>
    </citation>
    <scope>NUCLEOTIDE SEQUENCE [LARGE SCALE GENOMIC DNA]</scope>
    <source>
        <strain evidence="8">OS217 / ATCC BAA-1090 / DSM 15013</strain>
    </source>
</reference>
<feature type="coiled-coil region" evidence="4">
    <location>
        <begin position="412"/>
        <end position="472"/>
    </location>
</feature>
<evidence type="ECO:0000256" key="3">
    <source>
        <dbReference type="ARBA" id="ARBA00034247"/>
    </source>
</evidence>
<dbReference type="GO" id="GO:0005886">
    <property type="term" value="C:plasma membrane"/>
    <property type="evidence" value="ECO:0007669"/>
    <property type="project" value="TreeGrafter"/>
</dbReference>
<dbReference type="InterPro" id="IPR050469">
    <property type="entry name" value="Diguanylate_Cyclase"/>
</dbReference>
<feature type="transmembrane region" description="Helical" evidence="5">
    <location>
        <begin position="205"/>
        <end position="223"/>
    </location>
</feature>
<feature type="transmembrane region" description="Helical" evidence="5">
    <location>
        <begin position="294"/>
        <end position="314"/>
    </location>
</feature>
<evidence type="ECO:0000256" key="1">
    <source>
        <dbReference type="ARBA" id="ARBA00001946"/>
    </source>
</evidence>
<dbReference type="Pfam" id="PF07695">
    <property type="entry name" value="7TMR-DISM_7TM"/>
    <property type="match status" value="1"/>
</dbReference>
<dbReference type="SUPFAM" id="SSF55073">
    <property type="entry name" value="Nucleotide cyclase"/>
    <property type="match status" value="1"/>
</dbReference>
<name>Q12S31_SHEDO</name>
<keyword evidence="5" id="KW-1133">Transmembrane helix</keyword>
<dbReference type="InterPro" id="IPR011622">
    <property type="entry name" value="7TMR_DISM_rcpt_extracell_dom2"/>
</dbReference>
<dbReference type="EC" id="2.7.7.65" evidence="2"/>
<evidence type="ECO:0000256" key="4">
    <source>
        <dbReference type="SAM" id="Coils"/>
    </source>
</evidence>
<dbReference type="eggNOG" id="COG3706">
    <property type="taxonomic scope" value="Bacteria"/>
</dbReference>
<proteinExistence type="predicted"/>
<dbReference type="Pfam" id="PF07696">
    <property type="entry name" value="7TMR-DISMED2"/>
    <property type="match status" value="1"/>
</dbReference>
<dbReference type="SMART" id="SM00267">
    <property type="entry name" value="GGDEF"/>
    <property type="match status" value="1"/>
</dbReference>
<feature type="domain" description="GGDEF" evidence="6">
    <location>
        <begin position="503"/>
        <end position="638"/>
    </location>
</feature>
<dbReference type="RefSeq" id="WP_011494911.1">
    <property type="nucleotide sequence ID" value="NC_007954.1"/>
</dbReference>
<dbReference type="Pfam" id="PF00990">
    <property type="entry name" value="GGDEF"/>
    <property type="match status" value="1"/>
</dbReference>
<dbReference type="HOGENOM" id="CLU_000445_105_4_6"/>
<keyword evidence="4" id="KW-0175">Coiled coil</keyword>
<comment type="cofactor">
    <cofactor evidence="1">
        <name>Mg(2+)</name>
        <dbReference type="ChEBI" id="CHEBI:18420"/>
    </cofactor>
</comment>
<gene>
    <name evidence="7" type="ordered locus">Sden_0453</name>
</gene>
<dbReference type="KEGG" id="sdn:Sden_0453"/>
<dbReference type="STRING" id="318161.Sden_0453"/>
<dbReference type="InterPro" id="IPR000160">
    <property type="entry name" value="GGDEF_dom"/>
</dbReference>
<dbReference type="AlphaFoldDB" id="Q12S31"/>
<feature type="transmembrane region" description="Helical" evidence="5">
    <location>
        <begin position="235"/>
        <end position="256"/>
    </location>
</feature>
<evidence type="ECO:0000256" key="5">
    <source>
        <dbReference type="SAM" id="Phobius"/>
    </source>
</evidence>
<keyword evidence="5" id="KW-0472">Membrane</keyword>
<evidence type="ECO:0000256" key="2">
    <source>
        <dbReference type="ARBA" id="ARBA00012528"/>
    </source>
</evidence>
<dbReference type="NCBIfam" id="TIGR00254">
    <property type="entry name" value="GGDEF"/>
    <property type="match status" value="1"/>
</dbReference>
<dbReference type="Proteomes" id="UP000001982">
    <property type="component" value="Chromosome"/>
</dbReference>
<comment type="catalytic activity">
    <reaction evidence="3">
        <text>2 GTP = 3',3'-c-di-GMP + 2 diphosphate</text>
        <dbReference type="Rhea" id="RHEA:24898"/>
        <dbReference type="ChEBI" id="CHEBI:33019"/>
        <dbReference type="ChEBI" id="CHEBI:37565"/>
        <dbReference type="ChEBI" id="CHEBI:58805"/>
        <dbReference type="EC" id="2.7.7.65"/>
    </reaction>
</comment>
<dbReference type="Gene3D" id="2.60.40.2380">
    <property type="match status" value="1"/>
</dbReference>
<dbReference type="PANTHER" id="PTHR45138">
    <property type="entry name" value="REGULATORY COMPONENTS OF SENSORY TRANSDUCTION SYSTEM"/>
    <property type="match status" value="1"/>
</dbReference>